<protein>
    <submittedName>
        <fullName evidence="2">Uncharacterized protein</fullName>
    </submittedName>
</protein>
<evidence type="ECO:0000313" key="2">
    <source>
        <dbReference type="EMBL" id="KAH3699474.1"/>
    </source>
</evidence>
<keyword evidence="3" id="KW-1185">Reference proteome</keyword>
<dbReference type="AlphaFoldDB" id="A0A9D3YIL3"/>
<reference evidence="2" key="1">
    <citation type="journal article" date="2019" name="bioRxiv">
        <title>The Genome of the Zebra Mussel, Dreissena polymorpha: A Resource for Invasive Species Research.</title>
        <authorList>
            <person name="McCartney M.A."/>
            <person name="Auch B."/>
            <person name="Kono T."/>
            <person name="Mallez S."/>
            <person name="Zhang Y."/>
            <person name="Obille A."/>
            <person name="Becker A."/>
            <person name="Abrahante J.E."/>
            <person name="Garbe J."/>
            <person name="Badalamenti J.P."/>
            <person name="Herman A."/>
            <person name="Mangelson H."/>
            <person name="Liachko I."/>
            <person name="Sullivan S."/>
            <person name="Sone E.D."/>
            <person name="Koren S."/>
            <person name="Silverstein K.A.T."/>
            <person name="Beckman K.B."/>
            <person name="Gohl D.M."/>
        </authorList>
    </citation>
    <scope>NUCLEOTIDE SEQUENCE</scope>
    <source>
        <strain evidence="2">Duluth1</strain>
        <tissue evidence="2">Whole animal</tissue>
    </source>
</reference>
<sequence length="99" mass="9963">MPFTTTGTVRTVIPDGKGLSRVETRIITSGDDGGGGMNVGGFNAKFGGININSGGGGGGDGSSSGNRSTASVKLVTQRGCVDGRTSRKDRTNPFARLGK</sequence>
<reference evidence="2" key="2">
    <citation type="submission" date="2020-11" db="EMBL/GenBank/DDBJ databases">
        <authorList>
            <person name="McCartney M.A."/>
            <person name="Auch B."/>
            <person name="Kono T."/>
            <person name="Mallez S."/>
            <person name="Becker A."/>
            <person name="Gohl D.M."/>
            <person name="Silverstein K.A.T."/>
            <person name="Koren S."/>
            <person name="Bechman K.B."/>
            <person name="Herman A."/>
            <person name="Abrahante J.E."/>
            <person name="Garbe J."/>
        </authorList>
    </citation>
    <scope>NUCLEOTIDE SEQUENCE</scope>
    <source>
        <strain evidence="2">Duluth1</strain>
        <tissue evidence="2">Whole animal</tissue>
    </source>
</reference>
<comment type="caution">
    <text evidence="2">The sequence shown here is derived from an EMBL/GenBank/DDBJ whole genome shotgun (WGS) entry which is preliminary data.</text>
</comment>
<organism evidence="2 3">
    <name type="scientific">Dreissena polymorpha</name>
    <name type="common">Zebra mussel</name>
    <name type="synonym">Mytilus polymorpha</name>
    <dbReference type="NCBI Taxonomy" id="45954"/>
    <lineage>
        <taxon>Eukaryota</taxon>
        <taxon>Metazoa</taxon>
        <taxon>Spiralia</taxon>
        <taxon>Lophotrochozoa</taxon>
        <taxon>Mollusca</taxon>
        <taxon>Bivalvia</taxon>
        <taxon>Autobranchia</taxon>
        <taxon>Heteroconchia</taxon>
        <taxon>Euheterodonta</taxon>
        <taxon>Imparidentia</taxon>
        <taxon>Neoheterodontei</taxon>
        <taxon>Myida</taxon>
        <taxon>Dreissenoidea</taxon>
        <taxon>Dreissenidae</taxon>
        <taxon>Dreissena</taxon>
    </lineage>
</organism>
<evidence type="ECO:0000256" key="1">
    <source>
        <dbReference type="SAM" id="MobiDB-lite"/>
    </source>
</evidence>
<evidence type="ECO:0000313" key="3">
    <source>
        <dbReference type="Proteomes" id="UP000828390"/>
    </source>
</evidence>
<gene>
    <name evidence="2" type="ORF">DPMN_074430</name>
</gene>
<accession>A0A9D3YIL3</accession>
<dbReference type="Proteomes" id="UP000828390">
    <property type="component" value="Unassembled WGS sequence"/>
</dbReference>
<feature type="compositionally biased region" description="Gly residues" evidence="1">
    <location>
        <begin position="53"/>
        <end position="62"/>
    </location>
</feature>
<dbReference type="EMBL" id="JAIWYP010000015">
    <property type="protein sequence ID" value="KAH3699474.1"/>
    <property type="molecule type" value="Genomic_DNA"/>
</dbReference>
<proteinExistence type="predicted"/>
<feature type="region of interest" description="Disordered" evidence="1">
    <location>
        <begin position="50"/>
        <end position="99"/>
    </location>
</feature>
<name>A0A9D3YIL3_DREPO</name>